<proteinExistence type="predicted"/>
<dbReference type="PANTHER" id="PTHR35566:SF1">
    <property type="entry name" value="TYPE VI SECRETION SYSTEM BASEPLATE COMPONENT TSSK1"/>
    <property type="match status" value="1"/>
</dbReference>
<gene>
    <name evidence="1" type="primary">tssK</name>
    <name evidence="1" type="ORF">V5E97_33750</name>
</gene>
<dbReference type="EMBL" id="CP155447">
    <property type="protein sequence ID" value="XBH03235.1"/>
    <property type="molecule type" value="Genomic_DNA"/>
</dbReference>
<organism evidence="1">
    <name type="scientific">Singulisphaera sp. Ch08</name>
    <dbReference type="NCBI Taxonomy" id="3120278"/>
    <lineage>
        <taxon>Bacteria</taxon>
        <taxon>Pseudomonadati</taxon>
        <taxon>Planctomycetota</taxon>
        <taxon>Planctomycetia</taxon>
        <taxon>Isosphaerales</taxon>
        <taxon>Isosphaeraceae</taxon>
        <taxon>Singulisphaera</taxon>
    </lineage>
</organism>
<reference evidence="1" key="1">
    <citation type="submission" date="2024-05" db="EMBL/GenBank/DDBJ databases">
        <title>Planctomycetes of the genus Singulisphaera possess chitinolytic capabilities.</title>
        <authorList>
            <person name="Ivanova A."/>
        </authorList>
    </citation>
    <scope>NUCLEOTIDE SEQUENCE</scope>
    <source>
        <strain evidence="1">Ch08T</strain>
    </source>
</reference>
<dbReference type="NCBIfam" id="TIGR03353">
    <property type="entry name" value="VI_chp_4"/>
    <property type="match status" value="1"/>
</dbReference>
<dbReference type="Pfam" id="PF05936">
    <property type="entry name" value="T6SS_VasE"/>
    <property type="match status" value="1"/>
</dbReference>
<evidence type="ECO:0000313" key="1">
    <source>
        <dbReference type="EMBL" id="XBH03235.1"/>
    </source>
</evidence>
<sequence>MASRPIHWHEGMFLRPQHFQVADRNVRESLRDSEDWFHPFNWGVRSVEFDREAFGNYSAVLRSCEARFKDGTKLSIPADGTVDPVELRNALASSGSAMIYLAVPALQAGRANVEEVPTANGPRYWVDELEITDENTGSEEQALLVRRTRARLLLSTQDHTGYEVLPLARVERSAQLEAPPQLDVDYVPPLLVLDAWTPLWQMVQSLYHQIGAKVDQLASQIVDRSISFDSQVPGDAERLLKLATLNGALSAFESIVFIRGLPPLVLFHELSRLVGQLAIFMDARRPPALPPYDHEDIGGCFYTVIKYIQLGLDTIAPSAFEKRYFEKNGERLQVSLEPGWLSSTKTLFLGVETELGDDDCEQLLRSMDMKLGSTSRVEQIFKQALRGLKLVPIVRPPRALPAGTGIVYYQIERDQVFWRDVADTCSMAIRMNLARATFQSDRILSVVPPKGSKTTNLQFALFVI</sequence>
<dbReference type="InterPro" id="IPR010263">
    <property type="entry name" value="T6SS_TssK"/>
</dbReference>
<dbReference type="RefSeq" id="WP_406695969.1">
    <property type="nucleotide sequence ID" value="NZ_CP155447.1"/>
</dbReference>
<name>A0AAU7CDI7_9BACT</name>
<dbReference type="PANTHER" id="PTHR35566">
    <property type="entry name" value="BLR3599 PROTEIN"/>
    <property type="match status" value="1"/>
</dbReference>
<accession>A0AAU7CDI7</accession>
<protein>
    <submittedName>
        <fullName evidence="1">Type VI secretion system baseplate subunit TssK</fullName>
    </submittedName>
</protein>
<dbReference type="AlphaFoldDB" id="A0AAU7CDI7"/>